<feature type="signal peptide" evidence="1">
    <location>
        <begin position="1"/>
        <end position="20"/>
    </location>
</feature>
<reference evidence="2 3" key="1">
    <citation type="submission" date="2021-02" db="EMBL/GenBank/DDBJ databases">
        <authorList>
            <person name="Jung H.S."/>
            <person name="Chun B.H."/>
            <person name="Jeon C.O."/>
        </authorList>
    </citation>
    <scope>NUCLEOTIDE SEQUENCE [LARGE SCALE GENOMIC DNA]</scope>
    <source>
        <strain evidence="2 3">LMG 25203</strain>
    </source>
</reference>
<name>A0ABS2CZ38_9FLAO</name>
<protein>
    <submittedName>
        <fullName evidence="2">Uncharacterized protein</fullName>
    </submittedName>
</protein>
<dbReference type="EMBL" id="JACSOD020000500">
    <property type="protein sequence ID" value="MBM6500228.1"/>
    <property type="molecule type" value="Genomic_DNA"/>
</dbReference>
<feature type="chain" id="PRO_5047132185" evidence="1">
    <location>
        <begin position="21"/>
        <end position="276"/>
    </location>
</feature>
<sequence>MKNLKLICFLVLAFSFFSCSSDGDGGSSVQTALTVNGSPITLSNVFAQKSERTMSIYATGSDDSSIEIVFNQFGDLESVSYDDAEFNSFYNYQYYKSNYFTFNIVSLNEATNTIKVTYSGTLYSDETDLNSESVTLSGSFDTEYINQTPSITGLGLSCKINGQDWYETDFWDNGFSDVDRKYISDDENMIIMNLTEETIETGTYSFTNNSQNKIGFAKFNTTTKEYDFYQTTGTLTITSNTVVSSFIRIIEGTFSLTATSGSNSIQVTSGTFKSNF</sequence>
<dbReference type="InterPro" id="IPR046219">
    <property type="entry name" value="DUF6252"/>
</dbReference>
<accession>A0ABS2CZ38</accession>
<dbReference type="RefSeq" id="WP_187656690.1">
    <property type="nucleotide sequence ID" value="NZ_JACSOD020000500.1"/>
</dbReference>
<comment type="caution">
    <text evidence="2">The sequence shown here is derived from an EMBL/GenBank/DDBJ whole genome shotgun (WGS) entry which is preliminary data.</text>
</comment>
<keyword evidence="3" id="KW-1185">Reference proteome</keyword>
<gene>
    <name evidence="2" type="ORF">H9X54_013085</name>
</gene>
<proteinExistence type="predicted"/>
<organism evidence="2 3">
    <name type="scientific">Flavobacterium macrobrachii</name>
    <dbReference type="NCBI Taxonomy" id="591204"/>
    <lineage>
        <taxon>Bacteria</taxon>
        <taxon>Pseudomonadati</taxon>
        <taxon>Bacteroidota</taxon>
        <taxon>Flavobacteriia</taxon>
        <taxon>Flavobacteriales</taxon>
        <taxon>Flavobacteriaceae</taxon>
        <taxon>Flavobacterium</taxon>
    </lineage>
</organism>
<evidence type="ECO:0000256" key="1">
    <source>
        <dbReference type="SAM" id="SignalP"/>
    </source>
</evidence>
<keyword evidence="1" id="KW-0732">Signal</keyword>
<dbReference type="Proteomes" id="UP000759529">
    <property type="component" value="Unassembled WGS sequence"/>
</dbReference>
<evidence type="ECO:0000313" key="3">
    <source>
        <dbReference type="Proteomes" id="UP000759529"/>
    </source>
</evidence>
<dbReference type="PROSITE" id="PS51257">
    <property type="entry name" value="PROKAR_LIPOPROTEIN"/>
    <property type="match status" value="1"/>
</dbReference>
<dbReference type="Pfam" id="PF19765">
    <property type="entry name" value="DUF6252"/>
    <property type="match status" value="1"/>
</dbReference>
<evidence type="ECO:0000313" key="2">
    <source>
        <dbReference type="EMBL" id="MBM6500228.1"/>
    </source>
</evidence>